<evidence type="ECO:0000313" key="3">
    <source>
        <dbReference type="EMBL" id="KAG8630994.1"/>
    </source>
</evidence>
<feature type="signal peptide" evidence="2">
    <location>
        <begin position="1"/>
        <end position="23"/>
    </location>
</feature>
<feature type="region of interest" description="Disordered" evidence="1">
    <location>
        <begin position="23"/>
        <end position="43"/>
    </location>
</feature>
<organism evidence="3 4">
    <name type="scientific">Elsinoe batatas</name>
    <dbReference type="NCBI Taxonomy" id="2601811"/>
    <lineage>
        <taxon>Eukaryota</taxon>
        <taxon>Fungi</taxon>
        <taxon>Dikarya</taxon>
        <taxon>Ascomycota</taxon>
        <taxon>Pezizomycotina</taxon>
        <taxon>Dothideomycetes</taxon>
        <taxon>Dothideomycetidae</taxon>
        <taxon>Myriangiales</taxon>
        <taxon>Elsinoaceae</taxon>
        <taxon>Elsinoe</taxon>
    </lineage>
</organism>
<evidence type="ECO:0000256" key="2">
    <source>
        <dbReference type="SAM" id="SignalP"/>
    </source>
</evidence>
<evidence type="ECO:0000256" key="1">
    <source>
        <dbReference type="SAM" id="MobiDB-lite"/>
    </source>
</evidence>
<evidence type="ECO:0008006" key="5">
    <source>
        <dbReference type="Google" id="ProtNLM"/>
    </source>
</evidence>
<dbReference type="PANTHER" id="PTHR39599">
    <property type="entry name" value="GPI-ANCHORED PROTEIN (EUROFUNG)-RELATED-RELATED"/>
    <property type="match status" value="1"/>
</dbReference>
<dbReference type="AlphaFoldDB" id="A0A8K0L775"/>
<feature type="region of interest" description="Disordered" evidence="1">
    <location>
        <begin position="271"/>
        <end position="308"/>
    </location>
</feature>
<dbReference type="OrthoDB" id="2426396at2759"/>
<comment type="caution">
    <text evidence="3">The sequence shown here is derived from an EMBL/GenBank/DDBJ whole genome shotgun (WGS) entry which is preliminary data.</text>
</comment>
<reference evidence="3" key="1">
    <citation type="submission" date="2021-07" db="EMBL/GenBank/DDBJ databases">
        <title>Elsinoe batatas strain:CRI-CJ2 Genome sequencing and assembly.</title>
        <authorList>
            <person name="Huang L."/>
        </authorList>
    </citation>
    <scope>NUCLEOTIDE SEQUENCE</scope>
    <source>
        <strain evidence="3">CRI-CJ2</strain>
    </source>
</reference>
<gene>
    <name evidence="3" type="ORF">KVT40_000134</name>
</gene>
<dbReference type="PANTHER" id="PTHR39599:SF2">
    <property type="entry name" value="ANCHORED PROTEIN, PUTATIVE (AFU_ORTHOLOGUE AFUA_1G09650)-RELATED"/>
    <property type="match status" value="1"/>
</dbReference>
<dbReference type="Proteomes" id="UP000809789">
    <property type="component" value="Unassembled WGS sequence"/>
</dbReference>
<sequence length="442" mass="45324">MLGRWLLAGLLAQSRYITTNAYAEPKRPDSNGLETDQDTLQRRHDDHERILQKLQRQRPIGMRKMSDDEGEMFFLDYWTFDPLESRAGAIPDVDGMSGLRNSTHIYLNPPLSPHSASSGSRYALRLARSIFKRDFECPVGTFACTSINQPNSCCSSGETCISVQDTGLGPVGCCPQGQNCGGSVASCNTDEGFSSCPGSPNGGCCIPGYQCQGIGCIRTGTEILTSRPATTVNPATTSPVTSVQTVTTTVVISPSTSAEPTTVTQTLVISPSSTSIPSTTASAVAPVRPTSNSNTASPAPSPTPSATSAPADAGCPTAFYRCSAYYVGGCCRVGRDCASTSCPVGASTTVVGNGDRTIVAPAGATTAALVGSCQAGWATCAASVGGGCCPSGFVCGAADCTATASGQANVGKEAPNAATRLAGLEWMVFVLAVVSGVGMGLI</sequence>
<protein>
    <recommendedName>
        <fullName evidence="5">GPI anchored protein</fullName>
    </recommendedName>
</protein>
<proteinExistence type="predicted"/>
<accession>A0A8K0L775</accession>
<dbReference type="EMBL" id="JAESVG020000001">
    <property type="protein sequence ID" value="KAG8630994.1"/>
    <property type="molecule type" value="Genomic_DNA"/>
</dbReference>
<keyword evidence="2" id="KW-0732">Signal</keyword>
<keyword evidence="4" id="KW-1185">Reference proteome</keyword>
<feature type="chain" id="PRO_5035432660" description="GPI anchored protein" evidence="2">
    <location>
        <begin position="24"/>
        <end position="442"/>
    </location>
</feature>
<name>A0A8K0L775_9PEZI</name>
<evidence type="ECO:0000313" key="4">
    <source>
        <dbReference type="Proteomes" id="UP000809789"/>
    </source>
</evidence>